<feature type="domain" description="Gcp-like" evidence="2">
    <location>
        <begin position="42"/>
        <end position="157"/>
    </location>
</feature>
<reference evidence="3" key="1">
    <citation type="submission" date="2022-01" db="EMBL/GenBank/DDBJ databases">
        <title>Corynebacterium sp. nov isolated from isolated from the feces of the greater white-fronted geese (Anser albifrons) at Poyang Lake, PR China.</title>
        <authorList>
            <person name="Liu Q."/>
        </authorList>
    </citation>
    <scope>NUCLEOTIDE SEQUENCE</scope>
    <source>
        <strain evidence="3">JCM 32435</strain>
    </source>
</reference>
<dbReference type="PANTHER" id="PTHR11735:SF11">
    <property type="entry name" value="TRNA THREONYLCARBAMOYLADENOSINE BIOSYNTHESIS PROTEIN TSAB"/>
    <property type="match status" value="1"/>
</dbReference>
<dbReference type="AlphaFoldDB" id="A0A9X1QQH6"/>
<keyword evidence="4" id="KW-1185">Reference proteome</keyword>
<evidence type="ECO:0000259" key="2">
    <source>
        <dbReference type="Pfam" id="PF00814"/>
    </source>
</evidence>
<feature type="region of interest" description="Disordered" evidence="1">
    <location>
        <begin position="211"/>
        <end position="233"/>
    </location>
</feature>
<dbReference type="RefSeq" id="WP_236117749.1">
    <property type="nucleotide sequence ID" value="NZ_JAKGSI010000001.1"/>
</dbReference>
<dbReference type="InterPro" id="IPR022496">
    <property type="entry name" value="T6A_TsaB"/>
</dbReference>
<dbReference type="Gene3D" id="3.30.420.40">
    <property type="match status" value="2"/>
</dbReference>
<dbReference type="NCBIfam" id="TIGR03725">
    <property type="entry name" value="T6A_YeaZ"/>
    <property type="match status" value="1"/>
</dbReference>
<dbReference type="CDD" id="cd24032">
    <property type="entry name" value="ASKHA_NBD_TsaB"/>
    <property type="match status" value="1"/>
</dbReference>
<keyword evidence="3" id="KW-0012">Acyltransferase</keyword>
<gene>
    <name evidence="3" type="primary">tsaB</name>
    <name evidence="3" type="ORF">L1O03_02070</name>
</gene>
<dbReference type="GO" id="GO:0061711">
    <property type="term" value="F:tRNA N(6)-L-threonylcarbamoyladenine synthase activity"/>
    <property type="evidence" value="ECO:0007669"/>
    <property type="project" value="UniProtKB-EC"/>
</dbReference>
<sequence length="233" mass="24912">MLTLAIDTATSDLVVGLVDASPRPAPEAPRAELREEVIIRGTRHHNEQLVPAVLDTLRRAGAEMGDLEAVVVGCGPGPFTGLRVGMATGQAFADALGIPVYGVCSLDAIWRGMREALPEATDFLVATDARRREVYWARYTATERVAGPDVIAPAELEIPPIVEAINVPVRLSESLASDHPAPRFDLAPTPVALVESAALGEPPEPLRALYLRRPDAQVPRSRPLSPAIPRSDS</sequence>
<dbReference type="PANTHER" id="PTHR11735">
    <property type="entry name" value="TRNA N6-ADENOSINE THREONYLCARBAMOYLTRANSFERASE"/>
    <property type="match status" value="1"/>
</dbReference>
<comment type="caution">
    <text evidence="3">The sequence shown here is derived from an EMBL/GenBank/DDBJ whole genome shotgun (WGS) entry which is preliminary data.</text>
</comment>
<evidence type="ECO:0000313" key="4">
    <source>
        <dbReference type="Proteomes" id="UP001139336"/>
    </source>
</evidence>
<dbReference type="InterPro" id="IPR043129">
    <property type="entry name" value="ATPase_NBD"/>
</dbReference>
<dbReference type="EC" id="2.3.1.234" evidence="3"/>
<organism evidence="3 4">
    <name type="scientific">Corynebacterium uropygiale</name>
    <dbReference type="NCBI Taxonomy" id="1775911"/>
    <lineage>
        <taxon>Bacteria</taxon>
        <taxon>Bacillati</taxon>
        <taxon>Actinomycetota</taxon>
        <taxon>Actinomycetes</taxon>
        <taxon>Mycobacteriales</taxon>
        <taxon>Corynebacteriaceae</taxon>
        <taxon>Corynebacterium</taxon>
    </lineage>
</organism>
<dbReference type="Pfam" id="PF00814">
    <property type="entry name" value="TsaD"/>
    <property type="match status" value="1"/>
</dbReference>
<evidence type="ECO:0000313" key="3">
    <source>
        <dbReference type="EMBL" id="MCF4005963.1"/>
    </source>
</evidence>
<evidence type="ECO:0000256" key="1">
    <source>
        <dbReference type="SAM" id="MobiDB-lite"/>
    </source>
</evidence>
<protein>
    <submittedName>
        <fullName evidence="3">tRNA (Adenosine(37)-N6)-threonylcarbamoyltransferase complex dimerization subunit type 1 TsaB</fullName>
        <ecNumber evidence="3">2.3.1.234</ecNumber>
    </submittedName>
</protein>
<keyword evidence="3" id="KW-0808">Transferase</keyword>
<dbReference type="Proteomes" id="UP001139336">
    <property type="component" value="Unassembled WGS sequence"/>
</dbReference>
<dbReference type="EMBL" id="JAKGSI010000001">
    <property type="protein sequence ID" value="MCF4005963.1"/>
    <property type="molecule type" value="Genomic_DNA"/>
</dbReference>
<proteinExistence type="predicted"/>
<name>A0A9X1QQH6_9CORY</name>
<dbReference type="InterPro" id="IPR000905">
    <property type="entry name" value="Gcp-like_dom"/>
</dbReference>
<dbReference type="SUPFAM" id="SSF53067">
    <property type="entry name" value="Actin-like ATPase domain"/>
    <property type="match status" value="2"/>
</dbReference>
<dbReference type="GO" id="GO:0002949">
    <property type="term" value="P:tRNA threonylcarbamoyladenosine modification"/>
    <property type="evidence" value="ECO:0007669"/>
    <property type="project" value="InterPro"/>
</dbReference>
<accession>A0A9X1QQH6</accession>
<dbReference type="GO" id="GO:0005829">
    <property type="term" value="C:cytosol"/>
    <property type="evidence" value="ECO:0007669"/>
    <property type="project" value="TreeGrafter"/>
</dbReference>